<dbReference type="PANTHER" id="PTHR48079">
    <property type="entry name" value="PROTEIN YEEZ"/>
    <property type="match status" value="1"/>
</dbReference>
<dbReference type="EMBL" id="KN846961">
    <property type="protein sequence ID" value="KIW64176.1"/>
    <property type="molecule type" value="Genomic_DNA"/>
</dbReference>
<accession>A0A0D2CG85</accession>
<dbReference type="Proteomes" id="UP000054266">
    <property type="component" value="Unassembled WGS sequence"/>
</dbReference>
<dbReference type="Pfam" id="PF01370">
    <property type="entry name" value="Epimerase"/>
    <property type="match status" value="1"/>
</dbReference>
<dbReference type="PANTHER" id="PTHR48079:SF6">
    <property type="entry name" value="NAD(P)-BINDING DOMAIN-CONTAINING PROTEIN-RELATED"/>
    <property type="match status" value="1"/>
</dbReference>
<dbReference type="GO" id="GO:0005737">
    <property type="term" value="C:cytoplasm"/>
    <property type="evidence" value="ECO:0007669"/>
    <property type="project" value="TreeGrafter"/>
</dbReference>
<evidence type="ECO:0000259" key="1">
    <source>
        <dbReference type="Pfam" id="PF01370"/>
    </source>
</evidence>
<dbReference type="STRING" id="5601.A0A0D2CG85"/>
<dbReference type="SUPFAM" id="SSF51735">
    <property type="entry name" value="NAD(P)-binding Rossmann-fold domains"/>
    <property type="match status" value="1"/>
</dbReference>
<proteinExistence type="predicted"/>
<dbReference type="InterPro" id="IPR001509">
    <property type="entry name" value="Epimerase_deHydtase"/>
</dbReference>
<dbReference type="AlphaFoldDB" id="A0A0D2CG85"/>
<protein>
    <recommendedName>
        <fullName evidence="1">NAD-dependent epimerase/dehydratase domain-containing protein</fullName>
    </recommendedName>
</protein>
<organism evidence="2 3">
    <name type="scientific">Phialophora macrospora</name>
    <dbReference type="NCBI Taxonomy" id="1851006"/>
    <lineage>
        <taxon>Eukaryota</taxon>
        <taxon>Fungi</taxon>
        <taxon>Dikarya</taxon>
        <taxon>Ascomycota</taxon>
        <taxon>Pezizomycotina</taxon>
        <taxon>Eurotiomycetes</taxon>
        <taxon>Chaetothyriomycetidae</taxon>
        <taxon>Chaetothyriales</taxon>
        <taxon>Herpotrichiellaceae</taxon>
        <taxon>Phialophora</taxon>
    </lineage>
</organism>
<feature type="domain" description="NAD-dependent epimerase/dehydratase" evidence="1">
    <location>
        <begin position="148"/>
        <end position="241"/>
    </location>
</feature>
<dbReference type="InterPro" id="IPR051783">
    <property type="entry name" value="NAD(P)-dependent_oxidoreduct"/>
</dbReference>
<dbReference type="HOGENOM" id="CLU_007383_12_2_1"/>
<dbReference type="GO" id="GO:0004029">
    <property type="term" value="F:aldehyde dehydrogenase (NAD+) activity"/>
    <property type="evidence" value="ECO:0007669"/>
    <property type="project" value="TreeGrafter"/>
</dbReference>
<gene>
    <name evidence="2" type="ORF">PV04_09129</name>
</gene>
<evidence type="ECO:0000313" key="2">
    <source>
        <dbReference type="EMBL" id="KIW64176.1"/>
    </source>
</evidence>
<dbReference type="InterPro" id="IPR036291">
    <property type="entry name" value="NAD(P)-bd_dom_sf"/>
</dbReference>
<evidence type="ECO:0000313" key="3">
    <source>
        <dbReference type="Proteomes" id="UP000054266"/>
    </source>
</evidence>
<name>A0A0D2CG85_9EURO</name>
<dbReference type="Gene3D" id="3.40.50.720">
    <property type="entry name" value="NAD(P)-binding Rossmann-like Domain"/>
    <property type="match status" value="1"/>
</dbReference>
<sequence length="342" mass="37749">MALKLFITGATGYIGGDFLYLAYQKHPEWEFSCLVRNTLKGVKVAEAFPKVRLVYGDLDAVHVIEEEAARADVIYHFANADHVPSATAISKGLTRGERRGPAFWIHTSGAGILGVETVSLNKFGERLEKAYDDWENVDELLSLPDEASHRNVDKIVLATGSEKVRTAIVCPPTIYGPGRGPDNRRSIQIPRFVNAFLKTGRGFQVRKGENIWHFIHVQDLAKLYLLLGEAAAHGGPPATWNDKGYYLAEAGSFVWGDILRQLTELGHRKGLLASSEIQELDPDDVDKLVYQGKRLAGTNSRGTSLRAKKLLGWQPEMPSIEDALSDAVDVEARLLGLSSVRM</sequence>
<keyword evidence="3" id="KW-1185">Reference proteome</keyword>
<reference evidence="2 3" key="1">
    <citation type="submission" date="2015-01" db="EMBL/GenBank/DDBJ databases">
        <title>The Genome Sequence of Capronia semiimmersa CBS27337.</title>
        <authorList>
            <consortium name="The Broad Institute Genomics Platform"/>
            <person name="Cuomo C."/>
            <person name="de Hoog S."/>
            <person name="Gorbushina A."/>
            <person name="Stielow B."/>
            <person name="Teixiera M."/>
            <person name="Abouelleil A."/>
            <person name="Chapman S.B."/>
            <person name="Priest M."/>
            <person name="Young S.K."/>
            <person name="Wortman J."/>
            <person name="Nusbaum C."/>
            <person name="Birren B."/>
        </authorList>
    </citation>
    <scope>NUCLEOTIDE SEQUENCE [LARGE SCALE GENOMIC DNA]</scope>
    <source>
        <strain evidence="2 3">CBS 27337</strain>
    </source>
</reference>